<accession>A0A543FY26</accession>
<protein>
    <submittedName>
        <fullName evidence="2">NYN domain-containing protein</fullName>
    </submittedName>
</protein>
<dbReference type="OrthoDB" id="9809421at2"/>
<evidence type="ECO:0000259" key="1">
    <source>
        <dbReference type="Pfam" id="PF01936"/>
    </source>
</evidence>
<sequence length="210" mass="23513">MRTNVYVDGFNLYYGCLKGTPYRWLDLEALCCRLLPTNSIHRIRYFTARVAARPNKAHDPIHQEIYLRALRTLPTVTIHLGHFLTKPVTMPLAAPAPGGPRFAEVMKTEEKGSDVNLATYLVADAFRNDADCFVLISNDSDLTEPLRIVRHELGKVVGLLNPQPPAKRSRALLACKPSFFKQIRAGVLGRSQFPPNMKDGAGAFTRPRGW</sequence>
<reference evidence="2 3" key="1">
    <citation type="submission" date="2019-06" db="EMBL/GenBank/DDBJ databases">
        <title>Sequencing the genomes of 1000 actinobacteria strains.</title>
        <authorList>
            <person name="Klenk H.-P."/>
        </authorList>
    </citation>
    <scope>NUCLEOTIDE SEQUENCE [LARGE SCALE GENOMIC DNA]</scope>
    <source>
        <strain evidence="2 3">DSM 45511</strain>
    </source>
</reference>
<dbReference type="EMBL" id="VFPH01000002">
    <property type="protein sequence ID" value="TQM38753.1"/>
    <property type="molecule type" value="Genomic_DNA"/>
</dbReference>
<dbReference type="AlphaFoldDB" id="A0A543FY26"/>
<dbReference type="RefSeq" id="WP_142105381.1">
    <property type="nucleotide sequence ID" value="NZ_VFPH01000002.1"/>
</dbReference>
<organism evidence="2 3">
    <name type="scientific">Pseudonocardia cypriaca</name>
    <dbReference type="NCBI Taxonomy" id="882449"/>
    <lineage>
        <taxon>Bacteria</taxon>
        <taxon>Bacillati</taxon>
        <taxon>Actinomycetota</taxon>
        <taxon>Actinomycetes</taxon>
        <taxon>Pseudonocardiales</taxon>
        <taxon>Pseudonocardiaceae</taxon>
        <taxon>Pseudonocardia</taxon>
    </lineage>
</organism>
<dbReference type="Gene3D" id="3.40.50.1010">
    <property type="entry name" value="5'-nuclease"/>
    <property type="match status" value="1"/>
</dbReference>
<dbReference type="CDD" id="cd18722">
    <property type="entry name" value="PIN_NicB-like"/>
    <property type="match status" value="1"/>
</dbReference>
<proteinExistence type="predicted"/>
<evidence type="ECO:0000313" key="3">
    <source>
        <dbReference type="Proteomes" id="UP000319818"/>
    </source>
</evidence>
<evidence type="ECO:0000313" key="2">
    <source>
        <dbReference type="EMBL" id="TQM38753.1"/>
    </source>
</evidence>
<dbReference type="Pfam" id="PF01936">
    <property type="entry name" value="NYN"/>
    <property type="match status" value="1"/>
</dbReference>
<dbReference type="InterPro" id="IPR021139">
    <property type="entry name" value="NYN"/>
</dbReference>
<dbReference type="Proteomes" id="UP000319818">
    <property type="component" value="Unassembled WGS sequence"/>
</dbReference>
<dbReference type="GO" id="GO:0004540">
    <property type="term" value="F:RNA nuclease activity"/>
    <property type="evidence" value="ECO:0007669"/>
    <property type="project" value="InterPro"/>
</dbReference>
<gene>
    <name evidence="2" type="ORF">FB388_5997</name>
</gene>
<name>A0A543FY26_9PSEU</name>
<keyword evidence="3" id="KW-1185">Reference proteome</keyword>
<comment type="caution">
    <text evidence="2">The sequence shown here is derived from an EMBL/GenBank/DDBJ whole genome shotgun (WGS) entry which is preliminary data.</text>
</comment>
<feature type="domain" description="NYN" evidence="1">
    <location>
        <begin position="2"/>
        <end position="179"/>
    </location>
</feature>